<dbReference type="AlphaFoldDB" id="A0A916NPQ9"/>
<sequence length="239" mass="26766">MIRKFVHIALGMIILFFNGCSKLSPVERIEEVEPFTEVLLDSPFDVYLTEGTEYTIRVVADESIIDHITCEVNDSLLTISNGKKYRWLTPEKNKVKIYVTSPPLKTVMANETCFVKTLTPITSEEFGMVFLNKANNAELDLNCNVFYYWNNYPCGGTLTLHGNCNWLKVWNVAIADVQAEDLDAKQAQISNNSKGDCVIKVSDYLKYTIPGEGNIEVYGAPADIEEYAVSSGSGELILH</sequence>
<keyword evidence="3" id="KW-1185">Reference proteome</keyword>
<organism evidence="2 3">
    <name type="scientific">Parvicella tangerina</name>
    <dbReference type="NCBI Taxonomy" id="2829795"/>
    <lineage>
        <taxon>Bacteria</taxon>
        <taxon>Pseudomonadati</taxon>
        <taxon>Bacteroidota</taxon>
        <taxon>Flavobacteriia</taxon>
        <taxon>Flavobacteriales</taxon>
        <taxon>Parvicellaceae</taxon>
        <taxon>Parvicella</taxon>
    </lineage>
</organism>
<evidence type="ECO:0000313" key="2">
    <source>
        <dbReference type="EMBL" id="CAG5077288.1"/>
    </source>
</evidence>
<dbReference type="Gene3D" id="2.160.20.120">
    <property type="match status" value="1"/>
</dbReference>
<gene>
    <name evidence="2" type="ORF">CRYO30217_00340</name>
</gene>
<accession>A0A916NPQ9</accession>
<reference evidence="2" key="1">
    <citation type="submission" date="2021-04" db="EMBL/GenBank/DDBJ databases">
        <authorList>
            <person name="Rodrigo-Torres L."/>
            <person name="Arahal R. D."/>
            <person name="Lucena T."/>
        </authorList>
    </citation>
    <scope>NUCLEOTIDE SEQUENCE</scope>
    <source>
        <strain evidence="2">AS29M-1</strain>
    </source>
</reference>
<dbReference type="InterPro" id="IPR021255">
    <property type="entry name" value="DUF2807"/>
</dbReference>
<proteinExistence type="predicted"/>
<feature type="domain" description="Putative auto-transporter adhesin head GIN" evidence="1">
    <location>
        <begin position="34"/>
        <end position="221"/>
    </location>
</feature>
<dbReference type="Proteomes" id="UP000683507">
    <property type="component" value="Chromosome"/>
</dbReference>
<evidence type="ECO:0000259" key="1">
    <source>
        <dbReference type="Pfam" id="PF10988"/>
    </source>
</evidence>
<name>A0A916NPQ9_9FLAO</name>
<dbReference type="EMBL" id="OU015584">
    <property type="protein sequence ID" value="CAG5077288.1"/>
    <property type="molecule type" value="Genomic_DNA"/>
</dbReference>
<evidence type="ECO:0000313" key="3">
    <source>
        <dbReference type="Proteomes" id="UP000683507"/>
    </source>
</evidence>
<protein>
    <recommendedName>
        <fullName evidence="1">Putative auto-transporter adhesin head GIN domain-containing protein</fullName>
    </recommendedName>
</protein>
<dbReference type="Pfam" id="PF10988">
    <property type="entry name" value="DUF2807"/>
    <property type="match status" value="1"/>
</dbReference>
<dbReference type="KEGG" id="ptan:CRYO30217_00340"/>